<sequence length="618" mass="61565">MRIQNQWPRSAALALLTAAIVVGISGCGASLTSSSPVTGHTFAGQIYGGNQPVSNANIQIYTPSTTGYGTASIPLLNRTVTTNSNGGFSFSGAYTCPSASTPVYLVVTGGNPGLAAGTNNNALALMGLLGACGDLSSGFFNISELTTVSAVWSLAPFMVDYAHIGTSPGNVQGLLNAFATSQSMVSVFTGRSPGTAPTVANIPSATINTLGDILSSCINSNGSTSLTAPCGRLFAAATPVGGTTPSDTVAAALDIARNPSHSVGSIFSTLVANGPYQPTLTSSPGDWTLAINYTSTAFNKPADMAIDSQGNAWVLSTAGNASAVSVLSSTAGITSTFPQTGGAFARLALDPYDDPWLTNSITSSVTELNSAGVRASLNPFNGAGIQGPGLLAFDGLGDVWIANSGPTVSKLSANGAPLSPGTGFSTGGVSSPSALALDTSGNAWIADSSNNAITVLSNSGAPIPGSPYTGGGINGPFAVAIDSAGGAWIANRLGSSLSRLTSFGDPVAGSPYYGAGLNAPIDMAVDGLGNVWLVNSGSNTVSEFLSTGRPQSGATGYGSSVLTNPFRLALDRSGNVWVANLGSAVAGQGTITQIVGTAAPVVTPVSIAIQNNALNQRP</sequence>
<dbReference type="InterPro" id="IPR050952">
    <property type="entry name" value="TRIM-NHL_E3_ligases"/>
</dbReference>
<dbReference type="Gene3D" id="2.120.10.30">
    <property type="entry name" value="TolB, C-terminal domain"/>
    <property type="match status" value="2"/>
</dbReference>
<dbReference type="GO" id="GO:0008270">
    <property type="term" value="F:zinc ion binding"/>
    <property type="evidence" value="ECO:0007669"/>
    <property type="project" value="UniProtKB-KW"/>
</dbReference>
<dbReference type="SUPFAM" id="SSF63829">
    <property type="entry name" value="Calcium-dependent phosphotriesterase"/>
    <property type="match status" value="2"/>
</dbReference>
<accession>A0A3R9WH92</accession>
<dbReference type="PANTHER" id="PTHR24104">
    <property type="entry name" value="E3 UBIQUITIN-PROTEIN LIGASE NHLRC1-RELATED"/>
    <property type="match status" value="1"/>
</dbReference>
<proteinExistence type="predicted"/>
<evidence type="ECO:0000313" key="1">
    <source>
        <dbReference type="EMBL" id="RSL17178.1"/>
    </source>
</evidence>
<organism evidence="1 2">
    <name type="scientific">Edaphobacter aggregans</name>
    <dbReference type="NCBI Taxonomy" id="570835"/>
    <lineage>
        <taxon>Bacteria</taxon>
        <taxon>Pseudomonadati</taxon>
        <taxon>Acidobacteriota</taxon>
        <taxon>Terriglobia</taxon>
        <taxon>Terriglobales</taxon>
        <taxon>Acidobacteriaceae</taxon>
        <taxon>Edaphobacter</taxon>
    </lineage>
</organism>
<dbReference type="EMBL" id="RSDW01000001">
    <property type="protein sequence ID" value="RSL17178.1"/>
    <property type="molecule type" value="Genomic_DNA"/>
</dbReference>
<keyword evidence="2" id="KW-1185">Reference proteome</keyword>
<dbReference type="OrthoDB" id="107658at2"/>
<protein>
    <submittedName>
        <fullName evidence="1">Streptogramin lyase</fullName>
    </submittedName>
</protein>
<dbReference type="RefSeq" id="WP_125485697.1">
    <property type="nucleotide sequence ID" value="NZ_RSDW01000001.1"/>
</dbReference>
<dbReference type="PROSITE" id="PS51257">
    <property type="entry name" value="PROKAR_LIPOPROTEIN"/>
    <property type="match status" value="1"/>
</dbReference>
<dbReference type="Proteomes" id="UP000269669">
    <property type="component" value="Unassembled WGS sequence"/>
</dbReference>
<reference evidence="1 2" key="1">
    <citation type="submission" date="2018-12" db="EMBL/GenBank/DDBJ databases">
        <title>Sequencing of bacterial isolates from soil warming experiment in Harvard Forest, Massachusetts, USA.</title>
        <authorList>
            <person name="Deangelis K."/>
        </authorList>
    </citation>
    <scope>NUCLEOTIDE SEQUENCE [LARGE SCALE GENOMIC DNA]</scope>
    <source>
        <strain evidence="1 2">EB153</strain>
    </source>
</reference>
<comment type="caution">
    <text evidence="1">The sequence shown here is derived from an EMBL/GenBank/DDBJ whole genome shotgun (WGS) entry which is preliminary data.</text>
</comment>
<dbReference type="CDD" id="cd05819">
    <property type="entry name" value="NHL"/>
    <property type="match status" value="1"/>
</dbReference>
<name>A0A3R9WH92_9BACT</name>
<dbReference type="PANTHER" id="PTHR24104:SF25">
    <property type="entry name" value="PROTEIN LIN-41"/>
    <property type="match status" value="1"/>
</dbReference>
<evidence type="ECO:0000313" key="2">
    <source>
        <dbReference type="Proteomes" id="UP000269669"/>
    </source>
</evidence>
<dbReference type="AlphaFoldDB" id="A0A3R9WH92"/>
<keyword evidence="1" id="KW-0456">Lyase</keyword>
<gene>
    <name evidence="1" type="ORF">EDE15_2707</name>
</gene>
<dbReference type="GO" id="GO:0016829">
    <property type="term" value="F:lyase activity"/>
    <property type="evidence" value="ECO:0007669"/>
    <property type="project" value="UniProtKB-KW"/>
</dbReference>
<dbReference type="InterPro" id="IPR011042">
    <property type="entry name" value="6-blade_b-propeller_TolB-like"/>
</dbReference>